<keyword evidence="3" id="KW-1185">Reference proteome</keyword>
<evidence type="ECO:0000313" key="2">
    <source>
        <dbReference type="EMBL" id="SNR53565.1"/>
    </source>
</evidence>
<evidence type="ECO:0000256" key="1">
    <source>
        <dbReference type="SAM" id="MobiDB-lite"/>
    </source>
</evidence>
<evidence type="ECO:0000313" key="3">
    <source>
        <dbReference type="Proteomes" id="UP000198348"/>
    </source>
</evidence>
<sequence length="186" mass="20401">MAWIAKGVRVVRTGLIPVAAIVALVACSQGGGEDMRTMTQQQAADRVEDHLQSAIAALPDDPTLTVVREHTAECTDPTDDGPRGRYQVSKAYALDDLPVERNDEYAEALHSYWTSDNYRVFTDRRPDRVSISVEHEEDAFRMSLRARSGDGRMRLGASSPCVWPDGVPPGEHEDEQPDDPRGGPGA</sequence>
<organism evidence="2 3">
    <name type="scientific">Haloechinothrix alba</name>
    <dbReference type="NCBI Taxonomy" id="664784"/>
    <lineage>
        <taxon>Bacteria</taxon>
        <taxon>Bacillati</taxon>
        <taxon>Actinomycetota</taxon>
        <taxon>Actinomycetes</taxon>
        <taxon>Pseudonocardiales</taxon>
        <taxon>Pseudonocardiaceae</taxon>
        <taxon>Haloechinothrix</taxon>
    </lineage>
</organism>
<dbReference type="EMBL" id="FZNW01000009">
    <property type="protein sequence ID" value="SNR53565.1"/>
    <property type="molecule type" value="Genomic_DNA"/>
</dbReference>
<dbReference type="PROSITE" id="PS51257">
    <property type="entry name" value="PROKAR_LIPOPROTEIN"/>
    <property type="match status" value="1"/>
</dbReference>
<reference evidence="2 3" key="1">
    <citation type="submission" date="2017-06" db="EMBL/GenBank/DDBJ databases">
        <authorList>
            <person name="Kim H.J."/>
            <person name="Triplett B.A."/>
        </authorList>
    </citation>
    <scope>NUCLEOTIDE SEQUENCE [LARGE SCALE GENOMIC DNA]</scope>
    <source>
        <strain evidence="2 3">DSM 45207</strain>
    </source>
</reference>
<protein>
    <recommendedName>
        <fullName evidence="4">Lipoprotein</fullName>
    </recommendedName>
</protein>
<dbReference type="Proteomes" id="UP000198348">
    <property type="component" value="Unassembled WGS sequence"/>
</dbReference>
<evidence type="ECO:0008006" key="4">
    <source>
        <dbReference type="Google" id="ProtNLM"/>
    </source>
</evidence>
<accession>A0A238X3H3</accession>
<feature type="region of interest" description="Disordered" evidence="1">
    <location>
        <begin position="149"/>
        <end position="186"/>
    </location>
</feature>
<name>A0A238X3H3_9PSEU</name>
<proteinExistence type="predicted"/>
<gene>
    <name evidence="2" type="ORF">SAMN06265360_10938</name>
</gene>
<dbReference type="AlphaFoldDB" id="A0A238X3H3"/>